<sequence length="48" mass="5975">MKDKKLVKLEKQNENLKELLREGLKLIENYRESAKYWERMYNQLDNCK</sequence>
<organism evidence="2 3">
    <name type="scientific">Clostridium ljungdahlii</name>
    <dbReference type="NCBI Taxonomy" id="1538"/>
    <lineage>
        <taxon>Bacteria</taxon>
        <taxon>Bacillati</taxon>
        <taxon>Bacillota</taxon>
        <taxon>Clostridia</taxon>
        <taxon>Eubacteriales</taxon>
        <taxon>Clostridiaceae</taxon>
        <taxon>Clostridium</taxon>
    </lineage>
</organism>
<gene>
    <name evidence="2" type="ORF">WY13_01951</name>
</gene>
<evidence type="ECO:0000313" key="3">
    <source>
        <dbReference type="Proteomes" id="UP000077407"/>
    </source>
</evidence>
<dbReference type="RefSeq" id="WP_156499012.1">
    <property type="nucleotide sequence ID" value="NZ_LITT01000020.1"/>
</dbReference>
<evidence type="ECO:0000313" key="2">
    <source>
        <dbReference type="EMBL" id="OAA87595.1"/>
    </source>
</evidence>
<accession>A0A168PCY9</accession>
<evidence type="ECO:0000256" key="1">
    <source>
        <dbReference type="SAM" id="Coils"/>
    </source>
</evidence>
<keyword evidence="1" id="KW-0175">Coiled coil</keyword>
<dbReference type="AlphaFoldDB" id="A0A168PCY9"/>
<dbReference type="PATRIC" id="fig|1538.10.peg.2398"/>
<name>A0A168PCY9_9CLOT</name>
<comment type="caution">
    <text evidence="2">The sequence shown here is derived from an EMBL/GenBank/DDBJ whole genome shotgun (WGS) entry which is preliminary data.</text>
</comment>
<proteinExistence type="predicted"/>
<reference evidence="2 3" key="1">
    <citation type="journal article" date="2015" name="Biotechnol. Bioeng.">
        <title>Genome sequence and phenotypic characterization of Caulobacter segnis.</title>
        <authorList>
            <person name="Patel S."/>
            <person name="Fletcher B."/>
            <person name="Scott D.C."/>
            <person name="Ely B."/>
        </authorList>
    </citation>
    <scope>NUCLEOTIDE SEQUENCE [LARGE SCALE GENOMIC DNA]</scope>
    <source>
        <strain evidence="2 3">ERI-2</strain>
    </source>
</reference>
<dbReference type="Proteomes" id="UP000077407">
    <property type="component" value="Unassembled WGS sequence"/>
</dbReference>
<feature type="coiled-coil region" evidence="1">
    <location>
        <begin position="2"/>
        <end position="33"/>
    </location>
</feature>
<protein>
    <submittedName>
        <fullName evidence="2">Uncharacterized protein</fullName>
    </submittedName>
</protein>
<dbReference type="EMBL" id="LITT01000020">
    <property type="protein sequence ID" value="OAA87595.1"/>
    <property type="molecule type" value="Genomic_DNA"/>
</dbReference>